<protein>
    <recommendedName>
        <fullName evidence="6">WAT1-related protein</fullName>
    </recommendedName>
</protein>
<evidence type="ECO:0000256" key="4">
    <source>
        <dbReference type="ARBA" id="ARBA00022989"/>
    </source>
</evidence>
<comment type="similarity">
    <text evidence="2 6">Belongs to the drug/metabolite transporter (DMT) superfamily. Plant drug/metabolite exporter (P-DME) (TC 2.A.7.4) family.</text>
</comment>
<organism evidence="8 9">
    <name type="scientific">Ilex paraguariensis</name>
    <name type="common">yerba mate</name>
    <dbReference type="NCBI Taxonomy" id="185542"/>
    <lineage>
        <taxon>Eukaryota</taxon>
        <taxon>Viridiplantae</taxon>
        <taxon>Streptophyta</taxon>
        <taxon>Embryophyta</taxon>
        <taxon>Tracheophyta</taxon>
        <taxon>Spermatophyta</taxon>
        <taxon>Magnoliopsida</taxon>
        <taxon>eudicotyledons</taxon>
        <taxon>Gunneridae</taxon>
        <taxon>Pentapetalae</taxon>
        <taxon>asterids</taxon>
        <taxon>campanulids</taxon>
        <taxon>Aquifoliales</taxon>
        <taxon>Aquifoliaceae</taxon>
        <taxon>Ilex</taxon>
    </lineage>
</organism>
<dbReference type="PANTHER" id="PTHR31218">
    <property type="entry name" value="WAT1-RELATED PROTEIN"/>
    <property type="match status" value="1"/>
</dbReference>
<dbReference type="InterPro" id="IPR000620">
    <property type="entry name" value="EamA_dom"/>
</dbReference>
<feature type="transmembrane region" description="Helical" evidence="6">
    <location>
        <begin position="147"/>
        <end position="165"/>
    </location>
</feature>
<dbReference type="Pfam" id="PF00892">
    <property type="entry name" value="EamA"/>
    <property type="match status" value="1"/>
</dbReference>
<dbReference type="SUPFAM" id="SSF103481">
    <property type="entry name" value="Multidrug resistance efflux transporter EmrE"/>
    <property type="match status" value="1"/>
</dbReference>
<evidence type="ECO:0000313" key="8">
    <source>
        <dbReference type="EMBL" id="CAK9162823.1"/>
    </source>
</evidence>
<name>A0ABC8T6Y3_9AQUA</name>
<accession>A0ABC8T6Y3</accession>
<proteinExistence type="inferred from homology"/>
<reference evidence="8 9" key="1">
    <citation type="submission" date="2024-02" db="EMBL/GenBank/DDBJ databases">
        <authorList>
            <person name="Vignale AGUSTIN F."/>
            <person name="Sosa J E."/>
            <person name="Modenutti C."/>
        </authorList>
    </citation>
    <scope>NUCLEOTIDE SEQUENCE [LARGE SCALE GENOMIC DNA]</scope>
</reference>
<feature type="transmembrane region" description="Helical" evidence="6">
    <location>
        <begin position="44"/>
        <end position="64"/>
    </location>
</feature>
<dbReference type="EMBL" id="CAUOFW020003947">
    <property type="protein sequence ID" value="CAK9162823.1"/>
    <property type="molecule type" value="Genomic_DNA"/>
</dbReference>
<evidence type="ECO:0000256" key="5">
    <source>
        <dbReference type="ARBA" id="ARBA00023136"/>
    </source>
</evidence>
<sequence length="249" mass="27802">MTGMGMQKFITDVLPFAAMVMVECTDIGMITLAKAAMNSGMSKFVYVVYYNALGTLILLPYIIFHSCRSSRLTLTFSILCRFFILGFVGICLLQVSAYIGIDYSSPTLAAAIGNLIPVFTFLFAIICRMEKLDLRRSSSQAKSLGTIVAISGAFVMTLYEGPPILMLTSQTNLPQQLLLLRQSNWALGGLFLAITCICSSIWNVFQLLRFHSMCNFHSHHRKRSRCLGATAWHPDDSYWLCGNIRYCIP</sequence>
<feature type="transmembrane region" description="Helical" evidence="6">
    <location>
        <begin position="12"/>
        <end position="32"/>
    </location>
</feature>
<evidence type="ECO:0000313" key="9">
    <source>
        <dbReference type="Proteomes" id="UP001642360"/>
    </source>
</evidence>
<feature type="domain" description="EamA" evidence="7">
    <location>
        <begin position="30"/>
        <end position="157"/>
    </location>
</feature>
<evidence type="ECO:0000256" key="1">
    <source>
        <dbReference type="ARBA" id="ARBA00004141"/>
    </source>
</evidence>
<dbReference type="AlphaFoldDB" id="A0ABC8T6Y3"/>
<dbReference type="InterPro" id="IPR030184">
    <property type="entry name" value="WAT1-related"/>
</dbReference>
<keyword evidence="5 6" id="KW-0472">Membrane</keyword>
<feature type="transmembrane region" description="Helical" evidence="6">
    <location>
        <begin position="76"/>
        <end position="101"/>
    </location>
</feature>
<evidence type="ECO:0000256" key="3">
    <source>
        <dbReference type="ARBA" id="ARBA00022692"/>
    </source>
</evidence>
<keyword evidence="9" id="KW-1185">Reference proteome</keyword>
<dbReference type="GO" id="GO:0016020">
    <property type="term" value="C:membrane"/>
    <property type="evidence" value="ECO:0007669"/>
    <property type="project" value="UniProtKB-SubCell"/>
</dbReference>
<keyword evidence="4 6" id="KW-1133">Transmembrane helix</keyword>
<evidence type="ECO:0000256" key="2">
    <source>
        <dbReference type="ARBA" id="ARBA00007635"/>
    </source>
</evidence>
<comment type="caution">
    <text evidence="8">The sequence shown here is derived from an EMBL/GenBank/DDBJ whole genome shotgun (WGS) entry which is preliminary data.</text>
</comment>
<feature type="transmembrane region" description="Helical" evidence="6">
    <location>
        <begin position="185"/>
        <end position="205"/>
    </location>
</feature>
<dbReference type="InterPro" id="IPR037185">
    <property type="entry name" value="EmrE-like"/>
</dbReference>
<feature type="transmembrane region" description="Helical" evidence="6">
    <location>
        <begin position="107"/>
        <end position="126"/>
    </location>
</feature>
<keyword evidence="3 6" id="KW-0812">Transmembrane</keyword>
<comment type="subcellular location">
    <subcellularLocation>
        <location evidence="1 6">Membrane</location>
        <topology evidence="1 6">Multi-pass membrane protein</topology>
    </subcellularLocation>
</comment>
<evidence type="ECO:0000259" key="7">
    <source>
        <dbReference type="Pfam" id="PF00892"/>
    </source>
</evidence>
<dbReference type="Proteomes" id="UP001642360">
    <property type="component" value="Unassembled WGS sequence"/>
</dbReference>
<evidence type="ECO:0000256" key="6">
    <source>
        <dbReference type="RuleBase" id="RU363077"/>
    </source>
</evidence>
<gene>
    <name evidence="8" type="ORF">ILEXP_LOCUS31789</name>
</gene>